<name>E7QWG8_HALPU</name>
<accession>E7QWG8</accession>
<dbReference type="Gene3D" id="3.40.50.150">
    <property type="entry name" value="Vaccinia Virus protein VP39"/>
    <property type="match status" value="1"/>
</dbReference>
<dbReference type="AlphaFoldDB" id="E7QWG8"/>
<evidence type="ECO:0000313" key="3">
    <source>
        <dbReference type="EMBL" id="EFW91064.1"/>
    </source>
</evidence>
<dbReference type="InterPro" id="IPR029063">
    <property type="entry name" value="SAM-dependent_MTases_sf"/>
</dbReference>
<dbReference type="STRING" id="797209.GCA_000376445_04195"/>
<evidence type="ECO:0000256" key="1">
    <source>
        <dbReference type="ARBA" id="ARBA00022679"/>
    </source>
</evidence>
<feature type="domain" description="Methyltransferase" evidence="2">
    <location>
        <begin position="14"/>
        <end position="102"/>
    </location>
</feature>
<proteinExistence type="predicted"/>
<sequence>MREYADETSDGRALDVACGTGRNAVFLADRGYEVDALDQSIEGLRITRANAREQDVADKINLVQTDATQFDYPEEYYDVVTVSFFRTLDRLSDIKAALKPNGLLFYQHHLRSEPPAEVGPSTDRYRFCSNELLHACLDLTVLYYEESSEQWEGKHSATVELVARNSHGGTQSYPETQWPPVR</sequence>
<evidence type="ECO:0000313" key="4">
    <source>
        <dbReference type="Proteomes" id="UP000003751"/>
    </source>
</evidence>
<evidence type="ECO:0000259" key="2">
    <source>
        <dbReference type="Pfam" id="PF13649"/>
    </source>
</evidence>
<dbReference type="PANTHER" id="PTHR43861">
    <property type="entry name" value="TRANS-ACONITATE 2-METHYLTRANSFERASE-RELATED"/>
    <property type="match status" value="1"/>
</dbReference>
<dbReference type="eggNOG" id="arCOG06202">
    <property type="taxonomic scope" value="Archaea"/>
</dbReference>
<reference evidence="3 4" key="1">
    <citation type="journal article" date="2014" name="ISME J.">
        <title>Trehalose/2-sulfotrehalose biosynthesis and glycine-betaine uptake are widely spread mechanisms for osmoadaptation in the Halobacteriales.</title>
        <authorList>
            <person name="Youssef N.H."/>
            <person name="Savage-Ashlock K.N."/>
            <person name="McCully A.L."/>
            <person name="Luedtke B."/>
            <person name="Shaw E.I."/>
            <person name="Hoff W.D."/>
            <person name="Elshahed M.S."/>
        </authorList>
    </citation>
    <scope>NUCLEOTIDE SEQUENCE [LARGE SCALE GENOMIC DNA]</scope>
    <source>
        <strain evidence="3 4">DX253</strain>
    </source>
</reference>
<dbReference type="InterPro" id="IPR041698">
    <property type="entry name" value="Methyltransf_25"/>
</dbReference>
<dbReference type="CDD" id="cd02440">
    <property type="entry name" value="AdoMet_MTases"/>
    <property type="match status" value="1"/>
</dbReference>
<dbReference type="PATRIC" id="fig|797209.4.peg.3111"/>
<comment type="caution">
    <text evidence="3">The sequence shown here is derived from an EMBL/GenBank/DDBJ whole genome shotgun (WGS) entry which is preliminary data.</text>
</comment>
<keyword evidence="1" id="KW-0808">Transferase</keyword>
<dbReference type="Pfam" id="PF13649">
    <property type="entry name" value="Methyltransf_25"/>
    <property type="match status" value="1"/>
</dbReference>
<dbReference type="Proteomes" id="UP000003751">
    <property type="component" value="Unassembled WGS sequence"/>
</dbReference>
<protein>
    <submittedName>
        <fullName evidence="3">Pyridine nucleotide-disulfide oxidoreductase, class II, putative</fullName>
    </submittedName>
</protein>
<gene>
    <name evidence="3" type="ORF">ZOD2009_15781</name>
</gene>
<dbReference type="EMBL" id="AEMG01000018">
    <property type="protein sequence ID" value="EFW91064.1"/>
    <property type="molecule type" value="Genomic_DNA"/>
</dbReference>
<organism evidence="3 4">
    <name type="scientific">Haladaptatus paucihalophilus DX253</name>
    <dbReference type="NCBI Taxonomy" id="797209"/>
    <lineage>
        <taxon>Archaea</taxon>
        <taxon>Methanobacteriati</taxon>
        <taxon>Methanobacteriota</taxon>
        <taxon>Stenosarchaea group</taxon>
        <taxon>Halobacteria</taxon>
        <taxon>Halobacteriales</taxon>
        <taxon>Haladaptataceae</taxon>
        <taxon>Haladaptatus</taxon>
    </lineage>
</organism>
<dbReference type="GO" id="GO:0016740">
    <property type="term" value="F:transferase activity"/>
    <property type="evidence" value="ECO:0007669"/>
    <property type="project" value="UniProtKB-KW"/>
</dbReference>
<dbReference type="SUPFAM" id="SSF53335">
    <property type="entry name" value="S-adenosyl-L-methionine-dependent methyltransferases"/>
    <property type="match status" value="1"/>
</dbReference>